<proteinExistence type="predicted"/>
<evidence type="ECO:0000313" key="2">
    <source>
        <dbReference type="Proteomes" id="UP000246085"/>
    </source>
</evidence>
<reference evidence="1 2" key="1">
    <citation type="submission" date="2018-03" db="EMBL/GenBank/DDBJ databases">
        <authorList>
            <person name="Gully D."/>
        </authorList>
    </citation>
    <scope>NUCLEOTIDE SEQUENCE [LARGE SCALE GENOMIC DNA]</scope>
    <source>
        <strain evidence="1">ORS3257</strain>
    </source>
</reference>
<gene>
    <name evidence="1" type="ORF">BRAD3257_7086</name>
</gene>
<dbReference type="KEGG" id="bvz:BRAD3257_7086"/>
<dbReference type="Proteomes" id="UP000246085">
    <property type="component" value="Chromosome BRAD3257"/>
</dbReference>
<evidence type="ECO:0000313" key="1">
    <source>
        <dbReference type="EMBL" id="SPP97919.1"/>
    </source>
</evidence>
<dbReference type="AlphaFoldDB" id="A0A2U3Q9B6"/>
<sequence length="81" mass="9113">MASAHATDYCRSISRLVCLTATVILSPLPVVTNAAPIQKRPKPVWQGYGFLPGYRQPLSNSIQLYKQKHARPRLSRGDQRH</sequence>
<protein>
    <submittedName>
        <fullName evidence="1">Uncharacterized protein</fullName>
    </submittedName>
</protein>
<name>A0A2U3Q9B6_9BRAD</name>
<accession>A0A2U3Q9B6</accession>
<dbReference type="EMBL" id="LS398110">
    <property type="protein sequence ID" value="SPP97919.1"/>
    <property type="molecule type" value="Genomic_DNA"/>
</dbReference>
<organism evidence="1 2">
    <name type="scientific">Bradyrhizobium vignae</name>
    <dbReference type="NCBI Taxonomy" id="1549949"/>
    <lineage>
        <taxon>Bacteria</taxon>
        <taxon>Pseudomonadati</taxon>
        <taxon>Pseudomonadota</taxon>
        <taxon>Alphaproteobacteria</taxon>
        <taxon>Hyphomicrobiales</taxon>
        <taxon>Nitrobacteraceae</taxon>
        <taxon>Bradyrhizobium</taxon>
    </lineage>
</organism>